<dbReference type="EMBL" id="BDIP01006802">
    <property type="protein sequence ID" value="GCA64291.1"/>
    <property type="molecule type" value="Genomic_DNA"/>
</dbReference>
<evidence type="ECO:0000313" key="4">
    <source>
        <dbReference type="Proteomes" id="UP000265618"/>
    </source>
</evidence>
<sequence>MSLDAKIAALAEKYLPLASEWLMEAIRIPADTYEQDPNSGMSNHEGPRLHYLMDQIRKHKCVVEHDDVWFDEFGNICWYIEDKEEEMPSAEKKVVYFDGHTDTVDPLPQQWTTVLGGGVHAFNGLIDKSKIDRAALEQNIGWVPKEEEYENCIWGRGCADQLAGVISQMMATK</sequence>
<evidence type="ECO:0000256" key="2">
    <source>
        <dbReference type="ARBA" id="ARBA00022833"/>
    </source>
</evidence>
<dbReference type="PANTHER" id="PTHR43808">
    <property type="entry name" value="ACETYLORNITHINE DEACETYLASE"/>
    <property type="match status" value="1"/>
</dbReference>
<dbReference type="PANTHER" id="PTHR43808:SF8">
    <property type="entry name" value="PEPTIDASE M20 DIMERISATION DOMAIN-CONTAINING PROTEIN"/>
    <property type="match status" value="1"/>
</dbReference>
<evidence type="ECO:0000256" key="1">
    <source>
        <dbReference type="ARBA" id="ARBA00022801"/>
    </source>
</evidence>
<dbReference type="InterPro" id="IPR001261">
    <property type="entry name" value="ArgE/DapE_CS"/>
</dbReference>
<keyword evidence="2" id="KW-0862">Zinc</keyword>
<dbReference type="SUPFAM" id="SSF53187">
    <property type="entry name" value="Zn-dependent exopeptidases"/>
    <property type="match status" value="1"/>
</dbReference>
<reference evidence="3 4" key="1">
    <citation type="journal article" date="2018" name="PLoS ONE">
        <title>The draft genome of Kipferlia bialata reveals reductive genome evolution in fornicate parasites.</title>
        <authorList>
            <person name="Tanifuji G."/>
            <person name="Takabayashi S."/>
            <person name="Kume K."/>
            <person name="Takagi M."/>
            <person name="Nakayama T."/>
            <person name="Kamikawa R."/>
            <person name="Inagaki Y."/>
            <person name="Hashimoto T."/>
        </authorList>
    </citation>
    <scope>NUCLEOTIDE SEQUENCE [LARGE SCALE GENOMIC DNA]</scope>
    <source>
        <strain evidence="3">NY0173</strain>
    </source>
</reference>
<evidence type="ECO:0000313" key="3">
    <source>
        <dbReference type="EMBL" id="GCA64291.1"/>
    </source>
</evidence>
<dbReference type="InterPro" id="IPR050072">
    <property type="entry name" value="Peptidase_M20A"/>
</dbReference>
<keyword evidence="1" id="KW-0378">Hydrolase</keyword>
<gene>
    <name evidence="3" type="ORF">KIPB_013848</name>
</gene>
<dbReference type="Proteomes" id="UP000265618">
    <property type="component" value="Unassembled WGS sequence"/>
</dbReference>
<dbReference type="PROSITE" id="PS00758">
    <property type="entry name" value="ARGE_DAPE_CPG2_1"/>
    <property type="match status" value="1"/>
</dbReference>
<feature type="non-terminal residue" evidence="3">
    <location>
        <position position="173"/>
    </location>
</feature>
<proteinExistence type="predicted"/>
<comment type="caution">
    <text evidence="3">The sequence shown here is derived from an EMBL/GenBank/DDBJ whole genome shotgun (WGS) entry which is preliminary data.</text>
</comment>
<protein>
    <submittedName>
        <fullName evidence="3">Uncharacterized protein</fullName>
    </submittedName>
</protein>
<dbReference type="AlphaFoldDB" id="A0A391NSI9"/>
<name>A0A391NSI9_9EUKA</name>
<keyword evidence="4" id="KW-1185">Reference proteome</keyword>
<dbReference type="Gene3D" id="3.40.630.10">
    <property type="entry name" value="Zn peptidases"/>
    <property type="match status" value="1"/>
</dbReference>
<accession>A0A391NSI9</accession>
<organism evidence="3 4">
    <name type="scientific">Kipferlia bialata</name>
    <dbReference type="NCBI Taxonomy" id="797122"/>
    <lineage>
        <taxon>Eukaryota</taxon>
        <taxon>Metamonada</taxon>
        <taxon>Carpediemonas-like organisms</taxon>
        <taxon>Kipferlia</taxon>
    </lineage>
</organism>